<sequence>MQAVVCNRILVPSCSKAAIHGLHPLPPPAVFHSPCTSSSSIFRAFHSAPADCSTHRSCVAARATGKGRGRRARQQPPDEPIMAGYSPATSEEQEGLPPPPPGADSSSSSSSNPDPRVEAEIALQEREADLSMEDLVQQQYEEPNEQELDEEVRELLQQYNISKEDADAARAVQGGQAESAGGIKGEGSPSNAAAAGAFDDLDGEELSVEQAEGRKAAILLELITEAVSGGSELDAKIAQFEDDIDGELLKMLEQRITAAAKVPGPTGAVHVEPLAELYRVLKLVYQRSTSTPALRLLDDVLFILGDDLGAETYSSRRIEAMGRMREAFIGGVNPGVDIFAAAAALAEGGPLAAAELSTEPVAVVDFLAEATSLLSDATQQQHELMASIERAQQEVQYLQKRQPQALQTPKAQAQLQQVRLAQQAHAARATSLSQLQDVVLLARELELQIKQSGSSTM</sequence>
<evidence type="ECO:0000313" key="3">
    <source>
        <dbReference type="EMBL" id="CAE0487725.1"/>
    </source>
</evidence>
<dbReference type="AlphaFoldDB" id="A0A7S3VI17"/>
<keyword evidence="1" id="KW-0175">Coiled coil</keyword>
<feature type="compositionally biased region" description="Low complexity" evidence="2">
    <location>
        <begin position="103"/>
        <end position="114"/>
    </location>
</feature>
<name>A0A7S3VI17_DUNTE</name>
<accession>A0A7S3VI17</accession>
<feature type="region of interest" description="Disordered" evidence="2">
    <location>
        <begin position="62"/>
        <end position="117"/>
    </location>
</feature>
<dbReference type="EMBL" id="HBIP01005522">
    <property type="protein sequence ID" value="CAE0487725.1"/>
    <property type="molecule type" value="Transcribed_RNA"/>
</dbReference>
<protein>
    <submittedName>
        <fullName evidence="3">Uncharacterized protein</fullName>
    </submittedName>
</protein>
<evidence type="ECO:0000256" key="1">
    <source>
        <dbReference type="SAM" id="Coils"/>
    </source>
</evidence>
<evidence type="ECO:0000256" key="2">
    <source>
        <dbReference type="SAM" id="MobiDB-lite"/>
    </source>
</evidence>
<feature type="region of interest" description="Disordered" evidence="2">
    <location>
        <begin position="167"/>
        <end position="195"/>
    </location>
</feature>
<feature type="coiled-coil region" evidence="1">
    <location>
        <begin position="374"/>
        <end position="401"/>
    </location>
</feature>
<organism evidence="3">
    <name type="scientific">Dunaliella tertiolecta</name>
    <name type="common">Green alga</name>
    <dbReference type="NCBI Taxonomy" id="3047"/>
    <lineage>
        <taxon>Eukaryota</taxon>
        <taxon>Viridiplantae</taxon>
        <taxon>Chlorophyta</taxon>
        <taxon>core chlorophytes</taxon>
        <taxon>Chlorophyceae</taxon>
        <taxon>CS clade</taxon>
        <taxon>Chlamydomonadales</taxon>
        <taxon>Dunaliellaceae</taxon>
        <taxon>Dunaliella</taxon>
    </lineage>
</organism>
<reference evidence="3" key="1">
    <citation type="submission" date="2021-01" db="EMBL/GenBank/DDBJ databases">
        <authorList>
            <person name="Corre E."/>
            <person name="Pelletier E."/>
            <person name="Niang G."/>
            <person name="Scheremetjew M."/>
            <person name="Finn R."/>
            <person name="Kale V."/>
            <person name="Holt S."/>
            <person name="Cochrane G."/>
            <person name="Meng A."/>
            <person name="Brown T."/>
            <person name="Cohen L."/>
        </authorList>
    </citation>
    <scope>NUCLEOTIDE SEQUENCE</scope>
    <source>
        <strain evidence="3">CCMP1320</strain>
    </source>
</reference>
<gene>
    <name evidence="3" type="ORF">DTER00134_LOCUS2771</name>
</gene>
<proteinExistence type="predicted"/>